<keyword evidence="5 6" id="KW-0472">Membrane</keyword>
<feature type="transmembrane region" description="Helical" evidence="6">
    <location>
        <begin position="168"/>
        <end position="186"/>
    </location>
</feature>
<dbReference type="Pfam" id="PF07690">
    <property type="entry name" value="MFS_1"/>
    <property type="match status" value="1"/>
</dbReference>
<feature type="transmembrane region" description="Helical" evidence="6">
    <location>
        <begin position="226"/>
        <end position="247"/>
    </location>
</feature>
<comment type="subcellular location">
    <subcellularLocation>
        <location evidence="1">Cell membrane</location>
        <topology evidence="1">Multi-pass membrane protein</topology>
    </subcellularLocation>
</comment>
<gene>
    <name evidence="7" type="ORF">AB3N04_04375</name>
</gene>
<feature type="transmembrane region" description="Helical" evidence="6">
    <location>
        <begin position="378"/>
        <end position="398"/>
    </location>
</feature>
<organism evidence="7">
    <name type="scientific">Alkalihalophilus sp. As8PL</name>
    <dbReference type="NCBI Taxonomy" id="3237103"/>
    <lineage>
        <taxon>Bacteria</taxon>
        <taxon>Bacillati</taxon>
        <taxon>Bacillota</taxon>
        <taxon>Bacilli</taxon>
        <taxon>Bacillales</taxon>
        <taxon>Bacillaceae</taxon>
        <taxon>Alkalihalophilus</taxon>
    </lineage>
</organism>
<evidence type="ECO:0000256" key="4">
    <source>
        <dbReference type="ARBA" id="ARBA00022989"/>
    </source>
</evidence>
<feature type="transmembrane region" description="Helical" evidence="6">
    <location>
        <begin position="39"/>
        <end position="60"/>
    </location>
</feature>
<dbReference type="CDD" id="cd06173">
    <property type="entry name" value="MFS_MefA_like"/>
    <property type="match status" value="1"/>
</dbReference>
<sequence>MKYSSSFRFLWLGQSFANLGDVLYIVALITMIYQLTGSATYMALIPFFVTVSQFISGMLAPLVIDRFSLRGILAYSQTGKAILLCLLAMLVVFYFPEFNIALVFMIVFFISFLDGWATPVRNAMIPRLVAKDDLVHANSFLSILDQTIRLGGWSMGGMLLVLLGSDQVVFLTVGLYVMASFLMFFIKERDISVGEILEETAPSKTNWTKVREGWLFIWRAPAVRTLTVMSVIEALASAVWVAAIVYIFVEEVLKVGEQWWGYINASFFLGLIIGGMMSLRGSKLLNQRLPSVIVWGTFSTSLLTFLFALNMLTWMALFLSLVIGLTEQIKGIAHQTTIQKSVNDHQLPKVYSAQYALELLTFGVSVLLLGVLTDMWGVRMAFILASCFLFLSFSFSILNQKHLKGAN</sequence>
<evidence type="ECO:0000256" key="5">
    <source>
        <dbReference type="ARBA" id="ARBA00023136"/>
    </source>
</evidence>
<evidence type="ECO:0000256" key="6">
    <source>
        <dbReference type="SAM" id="Phobius"/>
    </source>
</evidence>
<dbReference type="InterPro" id="IPR011701">
    <property type="entry name" value="MFS"/>
</dbReference>
<proteinExistence type="predicted"/>
<protein>
    <submittedName>
        <fullName evidence="7">MFS transporter</fullName>
    </submittedName>
</protein>
<feature type="transmembrane region" description="Helical" evidence="6">
    <location>
        <begin position="9"/>
        <end position="33"/>
    </location>
</feature>
<dbReference type="PANTHER" id="PTHR23513:SF19">
    <property type="entry name" value="MAJOR FACILITATOR SUPERFAMILY (MFS) PROFILE DOMAIN-CONTAINING PROTEIN"/>
    <property type="match status" value="1"/>
</dbReference>
<dbReference type="AlphaFoldDB" id="A0AB39BV54"/>
<dbReference type="GO" id="GO:0005886">
    <property type="term" value="C:plasma membrane"/>
    <property type="evidence" value="ECO:0007669"/>
    <property type="project" value="UniProtKB-SubCell"/>
</dbReference>
<dbReference type="GO" id="GO:0022857">
    <property type="term" value="F:transmembrane transporter activity"/>
    <property type="evidence" value="ECO:0007669"/>
    <property type="project" value="InterPro"/>
</dbReference>
<evidence type="ECO:0000256" key="1">
    <source>
        <dbReference type="ARBA" id="ARBA00004651"/>
    </source>
</evidence>
<evidence type="ECO:0000256" key="3">
    <source>
        <dbReference type="ARBA" id="ARBA00022692"/>
    </source>
</evidence>
<dbReference type="InterPro" id="IPR036259">
    <property type="entry name" value="MFS_trans_sf"/>
</dbReference>
<name>A0AB39BV54_9BACI</name>
<accession>A0AB39BV54</accession>
<feature type="transmembrane region" description="Helical" evidence="6">
    <location>
        <begin position="259"/>
        <end position="277"/>
    </location>
</feature>
<dbReference type="Gene3D" id="1.20.1250.20">
    <property type="entry name" value="MFS general substrate transporter like domains"/>
    <property type="match status" value="1"/>
</dbReference>
<dbReference type="SUPFAM" id="SSF103473">
    <property type="entry name" value="MFS general substrate transporter"/>
    <property type="match status" value="1"/>
</dbReference>
<feature type="transmembrane region" description="Helical" evidence="6">
    <location>
        <begin position="72"/>
        <end position="94"/>
    </location>
</feature>
<keyword evidence="2" id="KW-1003">Cell membrane</keyword>
<evidence type="ECO:0000256" key="2">
    <source>
        <dbReference type="ARBA" id="ARBA00022475"/>
    </source>
</evidence>
<feature type="transmembrane region" description="Helical" evidence="6">
    <location>
        <begin position="100"/>
        <end position="119"/>
    </location>
</feature>
<dbReference type="EMBL" id="CP162551">
    <property type="protein sequence ID" value="XDI37558.1"/>
    <property type="molecule type" value="Genomic_DNA"/>
</dbReference>
<keyword evidence="3 6" id="KW-0812">Transmembrane</keyword>
<dbReference type="PANTHER" id="PTHR23513">
    <property type="entry name" value="INTEGRAL MEMBRANE EFFLUX PROTEIN-RELATED"/>
    <property type="match status" value="1"/>
</dbReference>
<keyword evidence="4 6" id="KW-1133">Transmembrane helix</keyword>
<feature type="transmembrane region" description="Helical" evidence="6">
    <location>
        <begin position="353"/>
        <end position="372"/>
    </location>
</feature>
<evidence type="ECO:0000313" key="7">
    <source>
        <dbReference type="EMBL" id="XDI37558.1"/>
    </source>
</evidence>
<reference evidence="7" key="1">
    <citation type="submission" date="2024-07" db="EMBL/GenBank/DDBJ databases">
        <title>Identification and characteristics of an arsenic-resistant bacterial isolate, which belongs to a novel species.</title>
        <authorList>
            <person name="Juszczyk A."/>
            <person name="Kowalczyk A."/>
            <person name="Was K."/>
            <person name="Kosowicz W."/>
            <person name="Budzyn A."/>
            <person name="Latowski D."/>
        </authorList>
    </citation>
    <scope>NUCLEOTIDE SEQUENCE</scope>
    <source>
        <strain evidence="7">As8PL</strain>
    </source>
</reference>
<dbReference type="RefSeq" id="WP_368504891.1">
    <property type="nucleotide sequence ID" value="NZ_CP162551.1"/>
</dbReference>